<dbReference type="InterPro" id="IPR003131">
    <property type="entry name" value="T1-type_BTB"/>
</dbReference>
<dbReference type="SMART" id="SM00584">
    <property type="entry name" value="TLDc"/>
    <property type="match status" value="2"/>
</dbReference>
<protein>
    <recommendedName>
        <fullName evidence="2">TLDc domain-containing protein</fullName>
    </recommendedName>
</protein>
<dbReference type="OMA" id="SNGSWIH"/>
<evidence type="ECO:0000259" key="2">
    <source>
        <dbReference type="PROSITE" id="PS51886"/>
    </source>
</evidence>
<reference evidence="3" key="2">
    <citation type="submission" date="2024-10" db="UniProtKB">
        <authorList>
            <consortium name="EnsemblProtists"/>
        </authorList>
    </citation>
    <scope>IDENTIFICATION</scope>
</reference>
<feature type="domain" description="TLDc" evidence="2">
    <location>
        <begin position="584"/>
        <end position="756"/>
    </location>
</feature>
<evidence type="ECO:0000256" key="1">
    <source>
        <dbReference type="SAM" id="Coils"/>
    </source>
</evidence>
<dbReference type="RefSeq" id="XP_005758737.1">
    <property type="nucleotide sequence ID" value="XM_005758680.1"/>
</dbReference>
<dbReference type="InterPro" id="IPR011333">
    <property type="entry name" value="SKP1/BTB/POZ_sf"/>
</dbReference>
<feature type="coiled-coil region" evidence="1">
    <location>
        <begin position="73"/>
        <end position="100"/>
    </location>
</feature>
<dbReference type="AlphaFoldDB" id="A0A0D3I4X3"/>
<organism evidence="3 4">
    <name type="scientific">Emiliania huxleyi (strain CCMP1516)</name>
    <dbReference type="NCBI Taxonomy" id="280463"/>
    <lineage>
        <taxon>Eukaryota</taxon>
        <taxon>Haptista</taxon>
        <taxon>Haptophyta</taxon>
        <taxon>Prymnesiophyceae</taxon>
        <taxon>Isochrysidales</taxon>
        <taxon>Noelaerhabdaceae</taxon>
        <taxon>Emiliania</taxon>
    </lineage>
</organism>
<dbReference type="PROSITE" id="PS51886">
    <property type="entry name" value="TLDC"/>
    <property type="match status" value="2"/>
</dbReference>
<dbReference type="Proteomes" id="UP000013827">
    <property type="component" value="Unassembled WGS sequence"/>
</dbReference>
<keyword evidence="1" id="KW-0175">Coiled coil</keyword>
<dbReference type="eggNOG" id="ENOG502S9ZF">
    <property type="taxonomic scope" value="Eukaryota"/>
</dbReference>
<sequence length="757" mass="83354">MAPLSRRDVYILSRAADRVWWSWNYFGTRRTLLTGIAMMAFRSRRQCVPCNACAMDAVQQKTDEQFTLLQRGREQLRARATQLQQDVAGLQRRKDALRQANGGEGVNPQSTARLKLNVGGTRLLTTRAILTQFPNTRLAALFNGCYENKLTHDQKKRIFLDVDPGLFNEINQWLIACRNASAPGEPLPELPEVDPEDKEAFQRLLQFFGIADIVSPPSAGLDSNILTDEAHVEQMSEWVEMQGSQLLYRASRDGWGAADFHASCDNQGPTVTIVRTVNGNLFGGFADQPWHSNGSWIHSNAAFLFTLVNPAGVAPTKLPLTGESNQHAMYGDPEYGPTFGAGEDLCIFDCPNSNDSSTSIGHSYTIPPGQNGRTILAGSSNFRVSELEVFSCSGIAQSSSLSRPSAASAAEAWETDSFEALVGTEGTIAKTLKAERKALRRCIQEHEQNLALFALESDFVKFFELEPEDIVTLNLGIGDKICTKRSTLMQCADSMLAQKFDKEKWAQPEAGVSDDSEDEGELIQQDAYCFKKMINQLRLVAIAREDDPPPPPMVKATKRGQFEKLLTFYFPEREDFIGAGFGSAILQPRHWAQVEKWLDEADQRGRMQLLYRASRDGWGAANFHASCDNQGPTVTIVRTANGNLFGGFADQPWHSNGSWIHSNAAFLFTLVNPAGVAPTKLPLTGRSNQHAMCGDPRNGPTFGRRNDLCISDCPNSNDSSTSIGHSYTIPPGQNGQTILAGSSNFRVSELEVFSCSA</sequence>
<proteinExistence type="predicted"/>
<reference evidence="4" key="1">
    <citation type="journal article" date="2013" name="Nature">
        <title>Pan genome of the phytoplankton Emiliania underpins its global distribution.</title>
        <authorList>
            <person name="Read B.A."/>
            <person name="Kegel J."/>
            <person name="Klute M.J."/>
            <person name="Kuo A."/>
            <person name="Lefebvre S.C."/>
            <person name="Maumus F."/>
            <person name="Mayer C."/>
            <person name="Miller J."/>
            <person name="Monier A."/>
            <person name="Salamov A."/>
            <person name="Young J."/>
            <person name="Aguilar M."/>
            <person name="Claverie J.M."/>
            <person name="Frickenhaus S."/>
            <person name="Gonzalez K."/>
            <person name="Herman E.K."/>
            <person name="Lin Y.C."/>
            <person name="Napier J."/>
            <person name="Ogata H."/>
            <person name="Sarno A.F."/>
            <person name="Shmutz J."/>
            <person name="Schroeder D."/>
            <person name="de Vargas C."/>
            <person name="Verret F."/>
            <person name="von Dassow P."/>
            <person name="Valentin K."/>
            <person name="Van de Peer Y."/>
            <person name="Wheeler G."/>
            <person name="Dacks J.B."/>
            <person name="Delwiche C.F."/>
            <person name="Dyhrman S.T."/>
            <person name="Glockner G."/>
            <person name="John U."/>
            <person name="Richards T."/>
            <person name="Worden A.Z."/>
            <person name="Zhang X."/>
            <person name="Grigoriev I.V."/>
            <person name="Allen A.E."/>
            <person name="Bidle K."/>
            <person name="Borodovsky M."/>
            <person name="Bowler C."/>
            <person name="Brownlee C."/>
            <person name="Cock J.M."/>
            <person name="Elias M."/>
            <person name="Gladyshev V.N."/>
            <person name="Groth M."/>
            <person name="Guda C."/>
            <person name="Hadaegh A."/>
            <person name="Iglesias-Rodriguez M.D."/>
            <person name="Jenkins J."/>
            <person name="Jones B.M."/>
            <person name="Lawson T."/>
            <person name="Leese F."/>
            <person name="Lindquist E."/>
            <person name="Lobanov A."/>
            <person name="Lomsadze A."/>
            <person name="Malik S.B."/>
            <person name="Marsh M.E."/>
            <person name="Mackinder L."/>
            <person name="Mock T."/>
            <person name="Mueller-Roeber B."/>
            <person name="Pagarete A."/>
            <person name="Parker M."/>
            <person name="Probert I."/>
            <person name="Quesneville H."/>
            <person name="Raines C."/>
            <person name="Rensing S.A."/>
            <person name="Riano-Pachon D.M."/>
            <person name="Richier S."/>
            <person name="Rokitta S."/>
            <person name="Shiraiwa Y."/>
            <person name="Soanes D.M."/>
            <person name="van der Giezen M."/>
            <person name="Wahlund T.M."/>
            <person name="Williams B."/>
            <person name="Wilson W."/>
            <person name="Wolfe G."/>
            <person name="Wurch L.L."/>
        </authorList>
    </citation>
    <scope>NUCLEOTIDE SEQUENCE</scope>
</reference>
<dbReference type="EnsemblProtists" id="EOD06308">
    <property type="protein sequence ID" value="EOD06308"/>
    <property type="gene ID" value="EMIHUDRAFT_249911"/>
</dbReference>
<dbReference type="InterPro" id="IPR006571">
    <property type="entry name" value="TLDc_dom"/>
</dbReference>
<accession>A0A0D3I4X3</accession>
<dbReference type="Gene3D" id="3.30.710.10">
    <property type="entry name" value="Potassium Channel Kv1.1, Chain A"/>
    <property type="match status" value="2"/>
</dbReference>
<dbReference type="HOGENOM" id="CLU_368214_0_0_1"/>
<dbReference type="KEGG" id="ehx:EMIHUDRAFT_249911"/>
<dbReference type="PANTHER" id="PTHR23354:SF122">
    <property type="entry name" value="GTPASE-ACTIVATING PROTEIN SKYWALKER"/>
    <property type="match status" value="1"/>
</dbReference>
<evidence type="ECO:0000313" key="3">
    <source>
        <dbReference type="EnsemblProtists" id="EOD06308"/>
    </source>
</evidence>
<feature type="domain" description="TLDc" evidence="2">
    <location>
        <begin position="212"/>
        <end position="393"/>
    </location>
</feature>
<evidence type="ECO:0000313" key="4">
    <source>
        <dbReference type="Proteomes" id="UP000013827"/>
    </source>
</evidence>
<keyword evidence="4" id="KW-1185">Reference proteome</keyword>
<dbReference type="GeneID" id="17252457"/>
<dbReference type="Pfam" id="PF02214">
    <property type="entry name" value="BTB_2"/>
    <property type="match status" value="1"/>
</dbReference>
<name>A0A0D3I4X3_EMIH1</name>
<dbReference type="SUPFAM" id="SSF54695">
    <property type="entry name" value="POZ domain"/>
    <property type="match status" value="1"/>
</dbReference>
<dbReference type="GO" id="GO:0051260">
    <property type="term" value="P:protein homooligomerization"/>
    <property type="evidence" value="ECO:0007669"/>
    <property type="project" value="InterPro"/>
</dbReference>
<dbReference type="STRING" id="2903.R1B9I6"/>
<dbReference type="Pfam" id="PF07534">
    <property type="entry name" value="TLD"/>
    <property type="match status" value="2"/>
</dbReference>
<dbReference type="PANTHER" id="PTHR23354">
    <property type="entry name" value="NUCLEOLAR PROTEIN 7/ESTROGEN RECEPTOR COACTIVATOR-RELATED"/>
    <property type="match status" value="1"/>
</dbReference>
<dbReference type="PaxDb" id="2903-EOD06308"/>